<evidence type="ECO:0000313" key="3">
    <source>
        <dbReference type="EMBL" id="MCY6960723.1"/>
    </source>
</evidence>
<feature type="signal peptide" evidence="2">
    <location>
        <begin position="1"/>
        <end position="29"/>
    </location>
</feature>
<name>A0ABT4DGC8_9CLOT</name>
<feature type="compositionally biased region" description="Basic and acidic residues" evidence="1">
    <location>
        <begin position="242"/>
        <end position="265"/>
    </location>
</feature>
<proteinExistence type="predicted"/>
<feature type="region of interest" description="Disordered" evidence="1">
    <location>
        <begin position="236"/>
        <end position="273"/>
    </location>
</feature>
<evidence type="ECO:0000256" key="1">
    <source>
        <dbReference type="SAM" id="MobiDB-lite"/>
    </source>
</evidence>
<reference evidence="3" key="1">
    <citation type="submission" date="2022-12" db="EMBL/GenBank/DDBJ databases">
        <title>Clostridium sp. nov., isolated from industrial wastewater.</title>
        <authorList>
            <person name="Jiayan W."/>
        </authorList>
    </citation>
    <scope>NUCLEOTIDE SEQUENCE</scope>
    <source>
        <strain evidence="3">ZC22-4</strain>
    </source>
</reference>
<feature type="compositionally biased region" description="Basic and acidic residues" evidence="1">
    <location>
        <begin position="106"/>
        <end position="115"/>
    </location>
</feature>
<protein>
    <recommendedName>
        <fullName evidence="5">CARD domain-containing protein</fullName>
    </recommendedName>
</protein>
<dbReference type="RefSeq" id="WP_268063152.1">
    <property type="nucleotide sequence ID" value="NZ_JAPQFJ010000055.1"/>
</dbReference>
<comment type="caution">
    <text evidence="3">The sequence shown here is derived from an EMBL/GenBank/DDBJ whole genome shotgun (WGS) entry which is preliminary data.</text>
</comment>
<dbReference type="Proteomes" id="UP001144612">
    <property type="component" value="Unassembled WGS sequence"/>
</dbReference>
<evidence type="ECO:0000313" key="4">
    <source>
        <dbReference type="Proteomes" id="UP001144612"/>
    </source>
</evidence>
<evidence type="ECO:0000256" key="2">
    <source>
        <dbReference type="SAM" id="SignalP"/>
    </source>
</evidence>
<feature type="chain" id="PRO_5047294541" description="CARD domain-containing protein" evidence="2">
    <location>
        <begin position="30"/>
        <end position="273"/>
    </location>
</feature>
<accession>A0ABT4DGC8</accession>
<keyword evidence="2" id="KW-0732">Signal</keyword>
<keyword evidence="4" id="KW-1185">Reference proteome</keyword>
<gene>
    <name evidence="3" type="ORF">OW729_19290</name>
</gene>
<evidence type="ECO:0008006" key="5">
    <source>
        <dbReference type="Google" id="ProtNLM"/>
    </source>
</evidence>
<dbReference type="EMBL" id="JAPQFJ010000055">
    <property type="protein sequence ID" value="MCY6960723.1"/>
    <property type="molecule type" value="Genomic_DNA"/>
</dbReference>
<sequence>MKKLELKTKILTGALTGGILISSVSMAFAGTPSTVAKKNANLASKKEFRTSVHMNNEKKHEQMQKVLESVLKDSVASQTITQDESNKVLEYVKNKSNEVKNSNESSKVKKDKDNDKTRGDIFEELAQKGILTKEKADAIKLKMNNNMKATRDKELKESLVKLVDKKTITQDQLDKILSAIKEESSVRKSDFEKMKNMTEEQRKEYIKTIKSQHKDLIKGLVESGVITEAQEKAVKDVLPMKNGRESKGKGDHFKEKNVNQEESNQKGDLSTQS</sequence>
<feature type="region of interest" description="Disordered" evidence="1">
    <location>
        <begin position="92"/>
        <end position="115"/>
    </location>
</feature>
<organism evidence="3 4">
    <name type="scientific">Clostridium brassicae</name>
    <dbReference type="NCBI Taxonomy" id="2999072"/>
    <lineage>
        <taxon>Bacteria</taxon>
        <taxon>Bacillati</taxon>
        <taxon>Bacillota</taxon>
        <taxon>Clostridia</taxon>
        <taxon>Eubacteriales</taxon>
        <taxon>Clostridiaceae</taxon>
        <taxon>Clostridium</taxon>
    </lineage>
</organism>